<organism evidence="3 4">
    <name type="scientific">Cichlidogyrus casuarinus</name>
    <dbReference type="NCBI Taxonomy" id="1844966"/>
    <lineage>
        <taxon>Eukaryota</taxon>
        <taxon>Metazoa</taxon>
        <taxon>Spiralia</taxon>
        <taxon>Lophotrochozoa</taxon>
        <taxon>Platyhelminthes</taxon>
        <taxon>Monogenea</taxon>
        <taxon>Monopisthocotylea</taxon>
        <taxon>Dactylogyridea</taxon>
        <taxon>Ancyrocephalidae</taxon>
        <taxon>Cichlidogyrus</taxon>
    </lineage>
</organism>
<feature type="non-terminal residue" evidence="3">
    <location>
        <position position="1"/>
    </location>
</feature>
<proteinExistence type="predicted"/>
<keyword evidence="2" id="KW-0812">Transmembrane</keyword>
<feature type="transmembrane region" description="Helical" evidence="2">
    <location>
        <begin position="12"/>
        <end position="32"/>
    </location>
</feature>
<dbReference type="InterPro" id="IPR029044">
    <property type="entry name" value="Nucleotide-diphossugar_trans"/>
</dbReference>
<evidence type="ECO:0000313" key="3">
    <source>
        <dbReference type="EMBL" id="KAL3307257.1"/>
    </source>
</evidence>
<name>A0ABD2PKT7_9PLAT</name>
<dbReference type="PANTHER" id="PTHR11675">
    <property type="entry name" value="N-ACETYLGALACTOSAMINYLTRANSFERASE"/>
    <property type="match status" value="1"/>
</dbReference>
<dbReference type="EMBL" id="JBJKFK010007855">
    <property type="protein sequence ID" value="KAL3307257.1"/>
    <property type="molecule type" value="Genomic_DNA"/>
</dbReference>
<evidence type="ECO:0000256" key="1">
    <source>
        <dbReference type="ARBA" id="ARBA00023157"/>
    </source>
</evidence>
<evidence type="ECO:0000313" key="4">
    <source>
        <dbReference type="Proteomes" id="UP001626550"/>
    </source>
</evidence>
<dbReference type="AlphaFoldDB" id="A0ABD2PKT7"/>
<dbReference type="PANTHER" id="PTHR11675:SF131">
    <property type="entry name" value="POLYPEPTIDE N-ACETYLGALACTOSAMINYLTRANSFERASE 9-RELATED"/>
    <property type="match status" value="1"/>
</dbReference>
<keyword evidence="2" id="KW-0472">Membrane</keyword>
<reference evidence="3 4" key="1">
    <citation type="submission" date="2024-11" db="EMBL/GenBank/DDBJ databases">
        <title>Adaptive evolution of stress response genes in parasites aligns with host niche diversity.</title>
        <authorList>
            <person name="Hahn C."/>
            <person name="Resl P."/>
        </authorList>
    </citation>
    <scope>NUCLEOTIDE SEQUENCE [LARGE SCALE GENOMIC DNA]</scope>
    <source>
        <strain evidence="3">EGGRZ-B1_66</strain>
        <tissue evidence="3">Body</tissue>
    </source>
</reference>
<dbReference type="Gene3D" id="3.90.550.10">
    <property type="entry name" value="Spore Coat Polysaccharide Biosynthesis Protein SpsA, Chain A"/>
    <property type="match status" value="1"/>
</dbReference>
<protein>
    <submittedName>
        <fullName evidence="3">UDP-N-acetyl-alpha-D-galactosamine polypeptide N-acetylgalactosaminyltransferase</fullName>
    </submittedName>
</protein>
<sequence>HIHTDPKMMFKRFIFTGFALFLLMLAMYYFVYRQNILLLWPQAFPPAFLPSKVPPMEQPGSQAYGAGGAAFYVNEWWLSPEEAKEYRLGWEGIQYNQFASDRISVRRYLPDNRELGCKQINYNLEELEKTSVIIPFHNEPYTIILRL</sequence>
<comment type="caution">
    <text evidence="3">The sequence shown here is derived from an EMBL/GenBank/DDBJ whole genome shotgun (WGS) entry which is preliminary data.</text>
</comment>
<evidence type="ECO:0000256" key="2">
    <source>
        <dbReference type="SAM" id="Phobius"/>
    </source>
</evidence>
<keyword evidence="4" id="KW-1185">Reference proteome</keyword>
<gene>
    <name evidence="3" type="primary">GLY-5_7</name>
    <name evidence="3" type="ORF">Ciccas_014233</name>
</gene>
<dbReference type="Proteomes" id="UP001626550">
    <property type="component" value="Unassembled WGS sequence"/>
</dbReference>
<keyword evidence="1" id="KW-1015">Disulfide bond</keyword>
<feature type="non-terminal residue" evidence="3">
    <location>
        <position position="147"/>
    </location>
</feature>
<accession>A0ABD2PKT7</accession>
<keyword evidence="2" id="KW-1133">Transmembrane helix</keyword>